<dbReference type="RefSeq" id="WP_253834464.1">
    <property type="nucleotide sequence ID" value="NZ_JAMTCS010000004.1"/>
</dbReference>
<dbReference type="PROSITE" id="PS01037">
    <property type="entry name" value="SBP_BACTERIAL_1"/>
    <property type="match status" value="1"/>
</dbReference>
<dbReference type="SUPFAM" id="SSF53850">
    <property type="entry name" value="Periplasmic binding protein-like II"/>
    <property type="match status" value="1"/>
</dbReference>
<organism evidence="5 6">
    <name type="scientific">Promicromonospora thailandica</name>
    <dbReference type="NCBI Taxonomy" id="765201"/>
    <lineage>
        <taxon>Bacteria</taxon>
        <taxon>Bacillati</taxon>
        <taxon>Actinomycetota</taxon>
        <taxon>Actinomycetes</taxon>
        <taxon>Micrococcales</taxon>
        <taxon>Promicromonosporaceae</taxon>
        <taxon>Promicromonospora</taxon>
    </lineage>
</organism>
<dbReference type="InterPro" id="IPR050490">
    <property type="entry name" value="Bact_solute-bd_prot1"/>
</dbReference>
<dbReference type="AlphaFoldDB" id="A0A9X2JV82"/>
<dbReference type="InterPro" id="IPR006061">
    <property type="entry name" value="SBP_1_CS"/>
</dbReference>
<proteinExistence type="inferred from homology"/>
<feature type="signal peptide" evidence="4">
    <location>
        <begin position="1"/>
        <end position="26"/>
    </location>
</feature>
<dbReference type="PANTHER" id="PTHR43649">
    <property type="entry name" value="ARABINOSE-BINDING PROTEIN-RELATED"/>
    <property type="match status" value="1"/>
</dbReference>
<keyword evidence="6" id="KW-1185">Reference proteome</keyword>
<dbReference type="GO" id="GO:0055085">
    <property type="term" value="P:transmembrane transport"/>
    <property type="evidence" value="ECO:0007669"/>
    <property type="project" value="InterPro"/>
</dbReference>
<reference evidence="5" key="1">
    <citation type="submission" date="2022-06" db="EMBL/GenBank/DDBJ databases">
        <title>Genomic Encyclopedia of Archaeal and Bacterial Type Strains, Phase II (KMG-II): from individual species to whole genera.</title>
        <authorList>
            <person name="Goeker M."/>
        </authorList>
    </citation>
    <scope>NUCLEOTIDE SEQUENCE</scope>
    <source>
        <strain evidence="5">DSM 26652</strain>
    </source>
</reference>
<evidence type="ECO:0000256" key="2">
    <source>
        <dbReference type="ARBA" id="ARBA00022448"/>
    </source>
</evidence>
<dbReference type="Pfam" id="PF01547">
    <property type="entry name" value="SBP_bac_1"/>
    <property type="match status" value="1"/>
</dbReference>
<dbReference type="Proteomes" id="UP001139493">
    <property type="component" value="Unassembled WGS sequence"/>
</dbReference>
<name>A0A9X2JV82_9MICO</name>
<evidence type="ECO:0000313" key="5">
    <source>
        <dbReference type="EMBL" id="MCP2264257.1"/>
    </source>
</evidence>
<evidence type="ECO:0000313" key="6">
    <source>
        <dbReference type="Proteomes" id="UP001139493"/>
    </source>
</evidence>
<feature type="chain" id="PRO_5040815600" evidence="4">
    <location>
        <begin position="27"/>
        <end position="446"/>
    </location>
</feature>
<evidence type="ECO:0000256" key="1">
    <source>
        <dbReference type="ARBA" id="ARBA00008520"/>
    </source>
</evidence>
<keyword evidence="5" id="KW-0762">Sugar transport</keyword>
<dbReference type="EMBL" id="JAMTCS010000004">
    <property type="protein sequence ID" value="MCP2264257.1"/>
    <property type="molecule type" value="Genomic_DNA"/>
</dbReference>
<comment type="similarity">
    <text evidence="1">Belongs to the bacterial solute-binding protein 1 family.</text>
</comment>
<dbReference type="CDD" id="cd13585">
    <property type="entry name" value="PBP2_TMBP_like"/>
    <property type="match status" value="1"/>
</dbReference>
<evidence type="ECO:0000256" key="4">
    <source>
        <dbReference type="SAM" id="SignalP"/>
    </source>
</evidence>
<comment type="caution">
    <text evidence="5">The sequence shown here is derived from an EMBL/GenBank/DDBJ whole genome shotgun (WGS) entry which is preliminary data.</text>
</comment>
<keyword evidence="3 4" id="KW-0732">Signal</keyword>
<protein>
    <submittedName>
        <fullName evidence="5">Multiple sugar transport system substrate-binding protein</fullName>
    </submittedName>
</protein>
<keyword evidence="2" id="KW-0813">Transport</keyword>
<evidence type="ECO:0000256" key="3">
    <source>
        <dbReference type="ARBA" id="ARBA00022729"/>
    </source>
</evidence>
<dbReference type="InterPro" id="IPR006059">
    <property type="entry name" value="SBP"/>
</dbReference>
<dbReference type="PANTHER" id="PTHR43649:SF14">
    <property type="entry name" value="BLR3389 PROTEIN"/>
    <property type="match status" value="1"/>
</dbReference>
<gene>
    <name evidence="5" type="ORF">APR03_001593</name>
</gene>
<accession>A0A9X2JV82</accession>
<sequence length="446" mass="46657">MTIRHHRAVGAVAAAGALALALTACGSGSDGPSAAEDVTPEDVAAALEEGGDLLVWAWEPTLDKVVEEFEAEYPNVDVELANVGTGNDHYVALQNAIGAGSGVPDVAQMEYYALPQFSIAGSLADLAPFGASELDGTYSPGTWNAVTDGDAVYGLPMDSGPMALFYNAKTFEEAGVEVPATWDEFVEAARAIHEHDPNTYITADNGDAGFATSMIWQAGGHPFEVDGTDVTVNLADEGSTKFAETWQQLIDEGLLADVPGWSDEWFQGLGSGEIAALVTGAWMPANLESGAAPAAGDWRVAPMPQWTAGANETAENGGSSLAITEASEKKALAYGFLEYANAGDGVATRLEGGNFPATLADLTDEEFLAEEPEYFGGQKINEVLSASATGVVEGWQYLPYQVYANSVFPDTVGQAYTGSTPLTDALGAWQESIVSYGDEQGFTVSE</sequence>
<dbReference type="Gene3D" id="3.40.190.10">
    <property type="entry name" value="Periplasmic binding protein-like II"/>
    <property type="match status" value="1"/>
</dbReference>
<dbReference type="PROSITE" id="PS51257">
    <property type="entry name" value="PROKAR_LIPOPROTEIN"/>
    <property type="match status" value="1"/>
</dbReference>